<evidence type="ECO:0000313" key="3">
    <source>
        <dbReference type="Proteomes" id="UP001500954"/>
    </source>
</evidence>
<organism evidence="2 3">
    <name type="scientific">Snuella lapsa</name>
    <dbReference type="NCBI Taxonomy" id="870481"/>
    <lineage>
        <taxon>Bacteria</taxon>
        <taxon>Pseudomonadati</taxon>
        <taxon>Bacteroidota</taxon>
        <taxon>Flavobacteriia</taxon>
        <taxon>Flavobacteriales</taxon>
        <taxon>Flavobacteriaceae</taxon>
        <taxon>Snuella</taxon>
    </lineage>
</organism>
<dbReference type="EMBL" id="BAABCY010000013">
    <property type="protein sequence ID" value="GAA3555588.1"/>
    <property type="molecule type" value="Genomic_DNA"/>
</dbReference>
<keyword evidence="3" id="KW-1185">Reference proteome</keyword>
<evidence type="ECO:0008006" key="4">
    <source>
        <dbReference type="Google" id="ProtNLM"/>
    </source>
</evidence>
<dbReference type="Proteomes" id="UP001500954">
    <property type="component" value="Unassembled WGS sequence"/>
</dbReference>
<proteinExistence type="predicted"/>
<name>A0ABP6WTX3_9FLAO</name>
<evidence type="ECO:0000313" key="2">
    <source>
        <dbReference type="EMBL" id="GAA3555588.1"/>
    </source>
</evidence>
<keyword evidence="1" id="KW-0472">Membrane</keyword>
<dbReference type="RefSeq" id="WP_345004035.1">
    <property type="nucleotide sequence ID" value="NZ_BAABCY010000013.1"/>
</dbReference>
<sequence length="211" mass="24695">MDELELLKKDWNKENGGFKKKTTDELYAMLHKKSSSIVKILFYISVAELIFWIIINSIPYMASKEYQKKLNTIYDNEFLFTGLTILSYGIILLFIYLLFKSHKSISVTDSAKKLMESILKTRSVIKYYVLYNLVMAGFSIIISFYFAFKHDPSVSEKFSHFGNMELIAAIATTIAFIAIFTLAIWLFYRIIYGLLLKRLNQNYNELKKLEF</sequence>
<feature type="transmembrane region" description="Helical" evidence="1">
    <location>
        <begin position="127"/>
        <end position="146"/>
    </location>
</feature>
<reference evidence="3" key="1">
    <citation type="journal article" date="2019" name="Int. J. Syst. Evol. Microbiol.">
        <title>The Global Catalogue of Microorganisms (GCM) 10K type strain sequencing project: providing services to taxonomists for standard genome sequencing and annotation.</title>
        <authorList>
            <consortium name="The Broad Institute Genomics Platform"/>
            <consortium name="The Broad Institute Genome Sequencing Center for Infectious Disease"/>
            <person name="Wu L."/>
            <person name="Ma J."/>
        </authorList>
    </citation>
    <scope>NUCLEOTIDE SEQUENCE [LARGE SCALE GENOMIC DNA]</scope>
    <source>
        <strain evidence="3">JCM 17111</strain>
    </source>
</reference>
<feature type="transmembrane region" description="Helical" evidence="1">
    <location>
        <begin position="166"/>
        <end position="188"/>
    </location>
</feature>
<keyword evidence="1" id="KW-1133">Transmembrane helix</keyword>
<protein>
    <recommendedName>
        <fullName evidence="4">Beta-carotene 15,15'-monooxygenase</fullName>
    </recommendedName>
</protein>
<accession>A0ABP6WTX3</accession>
<feature type="transmembrane region" description="Helical" evidence="1">
    <location>
        <begin position="78"/>
        <end position="99"/>
    </location>
</feature>
<evidence type="ECO:0000256" key="1">
    <source>
        <dbReference type="SAM" id="Phobius"/>
    </source>
</evidence>
<keyword evidence="1" id="KW-0812">Transmembrane</keyword>
<comment type="caution">
    <text evidence="2">The sequence shown here is derived from an EMBL/GenBank/DDBJ whole genome shotgun (WGS) entry which is preliminary data.</text>
</comment>
<feature type="transmembrane region" description="Helical" evidence="1">
    <location>
        <begin position="40"/>
        <end position="58"/>
    </location>
</feature>
<gene>
    <name evidence="2" type="ORF">GCM10022395_03760</name>
</gene>